<accession>A0A1Y1HS85</accession>
<evidence type="ECO:0000256" key="3">
    <source>
        <dbReference type="PIRSR" id="PIRSR000106-3"/>
    </source>
</evidence>
<evidence type="ECO:0000313" key="6">
    <source>
        <dbReference type="EMBL" id="GAQ80039.1"/>
    </source>
</evidence>
<dbReference type="GO" id="GO:0046872">
    <property type="term" value="F:metal ion binding"/>
    <property type="evidence" value="ECO:0007669"/>
    <property type="project" value="UniProtKB-KW"/>
</dbReference>
<dbReference type="InterPro" id="IPR037062">
    <property type="entry name" value="Malic_N_dom_sf"/>
</dbReference>
<dbReference type="Gene3D" id="3.40.50.720">
    <property type="entry name" value="NAD(P)-binding Rossmann-like Domain"/>
    <property type="match status" value="1"/>
</dbReference>
<dbReference type="Pfam" id="PF00390">
    <property type="entry name" value="malic"/>
    <property type="match status" value="1"/>
</dbReference>
<dbReference type="FunFam" id="3.40.50.720:FF:000635">
    <property type="entry name" value="NADP-dependent malic enzyme"/>
    <property type="match status" value="1"/>
</dbReference>
<dbReference type="FunFam" id="3.40.50.10380:FF:000004">
    <property type="entry name" value="Malic enzyme"/>
    <property type="match status" value="1"/>
</dbReference>
<comment type="similarity">
    <text evidence="1">Belongs to the malic enzymes family.</text>
</comment>
<feature type="domain" description="Malic enzyme NAD-binding" evidence="4">
    <location>
        <begin position="324"/>
        <end position="579"/>
    </location>
</feature>
<keyword evidence="3" id="KW-0479">Metal-binding</keyword>
<dbReference type="Gene3D" id="3.40.50.10380">
    <property type="entry name" value="Malic enzyme, N-terminal domain"/>
    <property type="match status" value="1"/>
</dbReference>
<protein>
    <submittedName>
        <fullName evidence="6">Malate dehydrogenase</fullName>
    </submittedName>
</protein>
<organism evidence="6 7">
    <name type="scientific">Klebsormidium nitens</name>
    <name type="common">Green alga</name>
    <name type="synonym">Ulothrix nitens</name>
    <dbReference type="NCBI Taxonomy" id="105231"/>
    <lineage>
        <taxon>Eukaryota</taxon>
        <taxon>Viridiplantae</taxon>
        <taxon>Streptophyta</taxon>
        <taxon>Klebsormidiophyceae</taxon>
        <taxon>Klebsormidiales</taxon>
        <taxon>Klebsormidiaceae</taxon>
        <taxon>Klebsormidium</taxon>
    </lineage>
</organism>
<dbReference type="SMART" id="SM01274">
    <property type="entry name" value="malic"/>
    <property type="match status" value="1"/>
</dbReference>
<evidence type="ECO:0000256" key="2">
    <source>
        <dbReference type="PIRSR" id="PIRSR000106-2"/>
    </source>
</evidence>
<proteinExistence type="inferred from homology"/>
<dbReference type="PANTHER" id="PTHR23406:SF90">
    <property type="entry name" value="MALIC ENZYME-RELATED"/>
    <property type="match status" value="1"/>
</dbReference>
<keyword evidence="7" id="KW-1185">Reference proteome</keyword>
<evidence type="ECO:0000256" key="1">
    <source>
        <dbReference type="ARBA" id="ARBA00008785"/>
    </source>
</evidence>
<dbReference type="OMA" id="EICEAMT"/>
<name>A0A1Y1HS85_KLENI</name>
<dbReference type="Proteomes" id="UP000054558">
    <property type="component" value="Unassembled WGS sequence"/>
</dbReference>
<dbReference type="STRING" id="105231.A0A1Y1HS85"/>
<dbReference type="SUPFAM" id="SSF53223">
    <property type="entry name" value="Aminoacid dehydrogenase-like, N-terminal domain"/>
    <property type="match status" value="1"/>
</dbReference>
<dbReference type="PIRSF" id="PIRSF000106">
    <property type="entry name" value="ME"/>
    <property type="match status" value="1"/>
</dbReference>
<dbReference type="AlphaFoldDB" id="A0A1Y1HS85"/>
<dbReference type="InterPro" id="IPR036291">
    <property type="entry name" value="NAD(P)-bd_dom_sf"/>
</dbReference>
<feature type="binding site" evidence="2">
    <location>
        <position position="510"/>
    </location>
    <ligand>
        <name>(S)-malate</name>
        <dbReference type="ChEBI" id="CHEBI:15589"/>
    </ligand>
</feature>
<dbReference type="NCBIfam" id="NF010052">
    <property type="entry name" value="PRK13529.1"/>
    <property type="match status" value="1"/>
</dbReference>
<evidence type="ECO:0000259" key="4">
    <source>
        <dbReference type="SMART" id="SM00919"/>
    </source>
</evidence>
<dbReference type="PRINTS" id="PR00072">
    <property type="entry name" value="MALOXRDTASE"/>
</dbReference>
<dbReference type="GO" id="GO:0006108">
    <property type="term" value="P:malate metabolic process"/>
    <property type="evidence" value="ECO:0000318"/>
    <property type="project" value="GO_Central"/>
</dbReference>
<dbReference type="InterPro" id="IPR001891">
    <property type="entry name" value="Malic_OxRdtase"/>
</dbReference>
<dbReference type="EMBL" id="DF236993">
    <property type="protein sequence ID" value="GAQ80039.1"/>
    <property type="molecule type" value="Genomic_DNA"/>
</dbReference>
<dbReference type="SUPFAM" id="SSF51735">
    <property type="entry name" value="NAD(P)-binding Rossmann-fold domains"/>
    <property type="match status" value="1"/>
</dbReference>
<evidence type="ECO:0000313" key="7">
    <source>
        <dbReference type="Proteomes" id="UP000054558"/>
    </source>
</evidence>
<dbReference type="GO" id="GO:0009507">
    <property type="term" value="C:chloroplast"/>
    <property type="evidence" value="ECO:0000318"/>
    <property type="project" value="GO_Central"/>
</dbReference>
<sequence length="610" mass="67715">MAGFTRHLSSILRRSVIANHHIPCAAKPEASGSFEGLAVRSFNSDTWGQVKEEDVERPATPWVRTVSSGVDLLRNPKYNKGMAFTPAEREASYLLGLLPPAYMTQDLQVERVLENLKEYTSNLHKYSHLMSLQERNERLFYRVLLDYIEDLMPIISGPTVGLACRRYGLLFRRPRGIFITNNDKGRVLTLLKNWPEKRVRFIVVTDGEQIMGLGDLGANGMGIPVGKLSLYTACGGINPSECLPVMIDVGTNNQALLQDPFYIGVRHSRVKGEEYDELLDEFMEAAKARFGDKCLIQFQDLANHNAHRLHFQYRGSHLVFNDNIQGTAAVLLAGIKAAQPLTNCPVSQHTYLFTGAGELECSIAELVALGISREAKITIQEARQKICFVDSKGLVTRARAENLRPHKLPFAHNNAEAPDLLAAVKVVKPTVLVGLSAPRGAFTQQVLEEMALNVKRPLLFPLSNPASSEEGECSAEDAYQHTQGRGIFASASPSKPVEIFGQTFQPSQANNAYIFPGIGLGLLVAGTTRIRDEMFLAAADTLASLVEDEDRARGQIYPPFWKIRTISAHIARAVAQKSYEAGFGTRLPKPDDLMAFAHEIMYKPHYRRLR</sequence>
<gene>
    <name evidence="6" type="ORF">KFL_000440400</name>
</gene>
<feature type="binding site" evidence="3">
    <location>
        <position position="300"/>
    </location>
    <ligand>
        <name>a divalent metal cation</name>
        <dbReference type="ChEBI" id="CHEBI:60240"/>
    </ligand>
</feature>
<dbReference type="PANTHER" id="PTHR23406">
    <property type="entry name" value="MALIC ENZYME-RELATED"/>
    <property type="match status" value="1"/>
</dbReference>
<comment type="cofactor">
    <cofactor evidence="3">
        <name>Mg(2+)</name>
        <dbReference type="ChEBI" id="CHEBI:18420"/>
    </cofactor>
    <cofactor evidence="3">
        <name>Mn(2+)</name>
        <dbReference type="ChEBI" id="CHEBI:29035"/>
    </cofactor>
    <text evidence="3">Divalent metal cations. Prefers magnesium or manganese.</text>
</comment>
<dbReference type="CDD" id="cd05312">
    <property type="entry name" value="NAD_bind_1_malic_enz"/>
    <property type="match status" value="1"/>
</dbReference>
<dbReference type="OrthoDB" id="5365701at2759"/>
<dbReference type="InterPro" id="IPR012302">
    <property type="entry name" value="Malic_NAD-bd"/>
</dbReference>
<dbReference type="Pfam" id="PF03949">
    <property type="entry name" value="Malic_M"/>
    <property type="match status" value="1"/>
</dbReference>
<evidence type="ECO:0000259" key="5">
    <source>
        <dbReference type="SMART" id="SM01274"/>
    </source>
</evidence>
<dbReference type="InterPro" id="IPR046346">
    <property type="entry name" value="Aminoacid_DH-like_N_sf"/>
</dbReference>
<feature type="domain" description="Malic enzyme N-terminal" evidence="5">
    <location>
        <begin position="133"/>
        <end position="314"/>
    </location>
</feature>
<dbReference type="GO" id="GO:0004473">
    <property type="term" value="F:malate dehydrogenase (decarboxylating) (NADP+) activity"/>
    <property type="evidence" value="ECO:0000318"/>
    <property type="project" value="GO_Central"/>
</dbReference>
<dbReference type="SMART" id="SM00919">
    <property type="entry name" value="Malic_M"/>
    <property type="match status" value="1"/>
</dbReference>
<dbReference type="GO" id="GO:0051287">
    <property type="term" value="F:NAD binding"/>
    <property type="evidence" value="ECO:0007669"/>
    <property type="project" value="InterPro"/>
</dbReference>
<feature type="binding site" evidence="2">
    <location>
        <position position="464"/>
    </location>
    <ligand>
        <name>(S)-malate</name>
        <dbReference type="ChEBI" id="CHEBI:15589"/>
    </ligand>
</feature>
<dbReference type="InterPro" id="IPR012301">
    <property type="entry name" value="Malic_N_dom"/>
</dbReference>
<reference evidence="6 7" key="1">
    <citation type="journal article" date="2014" name="Nat. Commun.">
        <title>Klebsormidium flaccidum genome reveals primary factors for plant terrestrial adaptation.</title>
        <authorList>
            <person name="Hori K."/>
            <person name="Maruyama F."/>
            <person name="Fujisawa T."/>
            <person name="Togashi T."/>
            <person name="Yamamoto N."/>
            <person name="Seo M."/>
            <person name="Sato S."/>
            <person name="Yamada T."/>
            <person name="Mori H."/>
            <person name="Tajima N."/>
            <person name="Moriyama T."/>
            <person name="Ikeuchi M."/>
            <person name="Watanabe M."/>
            <person name="Wada H."/>
            <person name="Kobayashi K."/>
            <person name="Saito M."/>
            <person name="Masuda T."/>
            <person name="Sasaki-Sekimoto Y."/>
            <person name="Mashiguchi K."/>
            <person name="Awai K."/>
            <person name="Shimojima M."/>
            <person name="Masuda S."/>
            <person name="Iwai M."/>
            <person name="Nobusawa T."/>
            <person name="Narise T."/>
            <person name="Kondo S."/>
            <person name="Saito H."/>
            <person name="Sato R."/>
            <person name="Murakawa M."/>
            <person name="Ihara Y."/>
            <person name="Oshima-Yamada Y."/>
            <person name="Ohtaka K."/>
            <person name="Satoh M."/>
            <person name="Sonobe K."/>
            <person name="Ishii M."/>
            <person name="Ohtani R."/>
            <person name="Kanamori-Sato M."/>
            <person name="Honoki R."/>
            <person name="Miyazaki D."/>
            <person name="Mochizuki H."/>
            <person name="Umetsu J."/>
            <person name="Higashi K."/>
            <person name="Shibata D."/>
            <person name="Kamiya Y."/>
            <person name="Sato N."/>
            <person name="Nakamura Y."/>
            <person name="Tabata S."/>
            <person name="Ida S."/>
            <person name="Kurokawa K."/>
            <person name="Ohta H."/>
        </authorList>
    </citation>
    <scope>NUCLEOTIDE SEQUENCE [LARGE SCALE GENOMIC DNA]</scope>
    <source>
        <strain evidence="6 7">NIES-2285</strain>
    </source>
</reference>